<sequence length="136" mass="15775">MSGSEFVIIAVYVDDLNIIRTPGELPKAVDCLKKEFEMKYLGKTKFYIGLQIRHMKVEIFVHQSTYTEKILKRFYKAHSLSIPMVTRSLNIDKDSFRPHENDGELLGDETPYLNAIGAIYLLVEVQLFYDVQQNKL</sequence>
<dbReference type="RefSeq" id="XP_075088241.1">
    <property type="nucleotide sequence ID" value="XM_075232140.1"/>
</dbReference>
<protein>
    <submittedName>
        <fullName evidence="2">Uncharacterized protein LOC142170270</fullName>
    </submittedName>
</protein>
<accession>A0AC58STD9</accession>
<evidence type="ECO:0000313" key="1">
    <source>
        <dbReference type="Proteomes" id="UP000790787"/>
    </source>
</evidence>
<gene>
    <name evidence="2" type="primary">LOC142170270</name>
</gene>
<evidence type="ECO:0000313" key="2">
    <source>
        <dbReference type="RefSeq" id="XP_075088241.1"/>
    </source>
</evidence>
<keyword evidence="1" id="KW-1185">Reference proteome</keyword>
<name>A0AC58STD9_TOBAC</name>
<dbReference type="Proteomes" id="UP000790787">
    <property type="component" value="Chromosome 16"/>
</dbReference>
<reference evidence="2" key="2">
    <citation type="submission" date="2025-08" db="UniProtKB">
        <authorList>
            <consortium name="RefSeq"/>
        </authorList>
    </citation>
    <scope>IDENTIFICATION</scope>
    <source>
        <tissue evidence="2">Leaf</tissue>
    </source>
</reference>
<reference evidence="1" key="1">
    <citation type="journal article" date="2014" name="Nat. Commun.">
        <title>The tobacco genome sequence and its comparison with those of tomato and potato.</title>
        <authorList>
            <person name="Sierro N."/>
            <person name="Battey J.N."/>
            <person name="Ouadi S."/>
            <person name="Bakaher N."/>
            <person name="Bovet L."/>
            <person name="Willig A."/>
            <person name="Goepfert S."/>
            <person name="Peitsch M.C."/>
            <person name="Ivanov N.V."/>
        </authorList>
    </citation>
    <scope>NUCLEOTIDE SEQUENCE [LARGE SCALE GENOMIC DNA]</scope>
</reference>
<proteinExistence type="predicted"/>
<organism evidence="1 2">
    <name type="scientific">Nicotiana tabacum</name>
    <name type="common">Common tobacco</name>
    <dbReference type="NCBI Taxonomy" id="4097"/>
    <lineage>
        <taxon>Eukaryota</taxon>
        <taxon>Viridiplantae</taxon>
        <taxon>Streptophyta</taxon>
        <taxon>Embryophyta</taxon>
        <taxon>Tracheophyta</taxon>
        <taxon>Spermatophyta</taxon>
        <taxon>Magnoliopsida</taxon>
        <taxon>eudicotyledons</taxon>
        <taxon>Gunneridae</taxon>
        <taxon>Pentapetalae</taxon>
        <taxon>asterids</taxon>
        <taxon>lamiids</taxon>
        <taxon>Solanales</taxon>
        <taxon>Solanaceae</taxon>
        <taxon>Nicotianoideae</taxon>
        <taxon>Nicotianeae</taxon>
        <taxon>Nicotiana</taxon>
    </lineage>
</organism>